<dbReference type="Gene3D" id="2.120.10.80">
    <property type="entry name" value="Kelch-type beta propeller"/>
    <property type="match status" value="2"/>
</dbReference>
<dbReference type="InterPro" id="IPR006652">
    <property type="entry name" value="Kelch_1"/>
</dbReference>
<dbReference type="GO" id="GO:0043161">
    <property type="term" value="P:proteasome-mediated ubiquitin-dependent protein catabolic process"/>
    <property type="evidence" value="ECO:0007669"/>
    <property type="project" value="TreeGrafter"/>
</dbReference>
<comment type="caution">
    <text evidence="5">The sequence shown here is derived from an EMBL/GenBank/DDBJ whole genome shotgun (WGS) entry which is preliminary data.</text>
</comment>
<dbReference type="Pfam" id="PF24681">
    <property type="entry name" value="Kelch_KLHDC2_KLHL20_DRC7"/>
    <property type="match status" value="1"/>
</dbReference>
<keyword evidence="2" id="KW-0677">Repeat</keyword>
<evidence type="ECO:0000256" key="1">
    <source>
        <dbReference type="ARBA" id="ARBA00022441"/>
    </source>
</evidence>
<dbReference type="GO" id="GO:0005634">
    <property type="term" value="C:nucleus"/>
    <property type="evidence" value="ECO:0007669"/>
    <property type="project" value="TreeGrafter"/>
</dbReference>
<dbReference type="InterPro" id="IPR011333">
    <property type="entry name" value="SKP1/BTB/POZ_sf"/>
</dbReference>
<dbReference type="GO" id="GO:1904263">
    <property type="term" value="P:positive regulation of TORC1 signaling"/>
    <property type="evidence" value="ECO:0007669"/>
    <property type="project" value="TreeGrafter"/>
</dbReference>
<dbReference type="Proteomes" id="UP001148018">
    <property type="component" value="Unassembled WGS sequence"/>
</dbReference>
<dbReference type="EMBL" id="JANIIK010000044">
    <property type="protein sequence ID" value="KAJ3604727.1"/>
    <property type="molecule type" value="Genomic_DNA"/>
</dbReference>
<dbReference type="Gene3D" id="3.30.710.10">
    <property type="entry name" value="Potassium Channel Kv1.1, Chain A"/>
    <property type="match status" value="1"/>
</dbReference>
<feature type="region of interest" description="Disordered" evidence="3">
    <location>
        <begin position="1"/>
        <end position="27"/>
    </location>
</feature>
<gene>
    <name evidence="5" type="ORF">NHX12_029466</name>
</gene>
<evidence type="ECO:0000313" key="6">
    <source>
        <dbReference type="Proteomes" id="UP001148018"/>
    </source>
</evidence>
<dbReference type="SUPFAM" id="SSF117281">
    <property type="entry name" value="Kelch motif"/>
    <property type="match status" value="1"/>
</dbReference>
<evidence type="ECO:0000259" key="4">
    <source>
        <dbReference type="SMART" id="SM00875"/>
    </source>
</evidence>
<dbReference type="GO" id="GO:0006513">
    <property type="term" value="P:protein monoubiquitination"/>
    <property type="evidence" value="ECO:0007669"/>
    <property type="project" value="TreeGrafter"/>
</dbReference>
<dbReference type="PANTHER" id="PTHR45632:SF5">
    <property type="entry name" value="KELCH-LIKE PROTEIN 22"/>
    <property type="match status" value="1"/>
</dbReference>
<reference evidence="5" key="1">
    <citation type="submission" date="2022-07" db="EMBL/GenBank/DDBJ databases">
        <title>Chromosome-level genome of Muraenolepis orangiensis.</title>
        <authorList>
            <person name="Kim J."/>
        </authorList>
    </citation>
    <scope>NUCLEOTIDE SEQUENCE</scope>
    <source>
        <strain evidence="5">KU_S4_2022</strain>
        <tissue evidence="5">Muscle</tissue>
    </source>
</reference>
<evidence type="ECO:0000313" key="5">
    <source>
        <dbReference type="EMBL" id="KAJ3604727.1"/>
    </source>
</evidence>
<dbReference type="GO" id="GO:0031463">
    <property type="term" value="C:Cul3-RING ubiquitin ligase complex"/>
    <property type="evidence" value="ECO:0007669"/>
    <property type="project" value="TreeGrafter"/>
</dbReference>
<dbReference type="SUPFAM" id="SSF54695">
    <property type="entry name" value="POZ domain"/>
    <property type="match status" value="1"/>
</dbReference>
<dbReference type="SMART" id="SM00612">
    <property type="entry name" value="Kelch"/>
    <property type="match status" value="5"/>
</dbReference>
<protein>
    <recommendedName>
        <fullName evidence="4">BACK domain-containing protein</fullName>
    </recommendedName>
</protein>
<dbReference type="InterPro" id="IPR000210">
    <property type="entry name" value="BTB/POZ_dom"/>
</dbReference>
<dbReference type="SMART" id="SM00875">
    <property type="entry name" value="BACK"/>
    <property type="match status" value="1"/>
</dbReference>
<dbReference type="Pfam" id="PF01344">
    <property type="entry name" value="Kelch_1"/>
    <property type="match status" value="1"/>
</dbReference>
<sequence length="643" mass="71884">MADDASPKPSPLAVPAGASGHPSRHTYTSSGHLGSLLGGLHDLRRNGVLGMFAGGLREAQQTEIPVHGVTYLAVSKLLDFIYTSDIELDLDNVQEVLFAATLVQLEDVIGFCCDFLYYCLDESNILEVHKLANMFGLKQLEAKVHSYILRNIQTLSRAEVYRQLPEEEVLRVLSSEELEVLSEKEVYEAALHYHYSPEQVETDQVCLQDNLRMLEAVRFCLMEKPVLQRFYSKLVDPCPLKESVAWALRYHDQELLQPVLQGPLTQPRSNYRCILAFGGMHASSSAPDTEAAKGSLFQVFHPGWGEWRKLPAAQAPHMSNQGVAVLNNFVYLVGGDKNTGSFSAETCCWRYDPRHNRWCSIKPLRRQHADHCVCVLGEHIYAVGGRDYSHEMDSVERYDPHTDTWEYVAPLKRKVYAHAGAVLDGKMYVTCGRRRSAYLRETYSFDPATECWEACSDGPVERAWHGAATLNGRLYVIGGTNDEHCLSHLYIHFQPSNGDRLCADVDCDDPPLCLSRTVLQVACFNPAYDSWSLVSPLPVGHGEPGVAVLDGRLYVLGGLSHDRGDRGNRTRYVNVYDPEADRWEAGTPFEGHVSGLAACVLPLPLAVLGQARGWPHRCAPKRAFWEEEVDDDDMHNSGYSSED</sequence>
<dbReference type="GO" id="GO:0072686">
    <property type="term" value="C:mitotic spindle"/>
    <property type="evidence" value="ECO:0007669"/>
    <property type="project" value="TreeGrafter"/>
</dbReference>
<dbReference type="Pfam" id="PF00651">
    <property type="entry name" value="BTB"/>
    <property type="match status" value="1"/>
</dbReference>
<dbReference type="GO" id="GO:0005829">
    <property type="term" value="C:cytosol"/>
    <property type="evidence" value="ECO:0007669"/>
    <property type="project" value="TreeGrafter"/>
</dbReference>
<dbReference type="AlphaFoldDB" id="A0A9Q0EHS7"/>
<dbReference type="InterPro" id="IPR011705">
    <property type="entry name" value="BACK"/>
</dbReference>
<dbReference type="Pfam" id="PF07707">
    <property type="entry name" value="BACK"/>
    <property type="match status" value="1"/>
</dbReference>
<evidence type="ECO:0000256" key="3">
    <source>
        <dbReference type="SAM" id="MobiDB-lite"/>
    </source>
</evidence>
<name>A0A9Q0EHS7_9TELE</name>
<feature type="domain" description="BACK" evidence="4">
    <location>
        <begin position="125"/>
        <end position="232"/>
    </location>
</feature>
<dbReference type="PANTHER" id="PTHR45632">
    <property type="entry name" value="LD33804P"/>
    <property type="match status" value="1"/>
</dbReference>
<keyword evidence="6" id="KW-1185">Reference proteome</keyword>
<proteinExistence type="predicted"/>
<dbReference type="Gene3D" id="1.25.40.420">
    <property type="match status" value="1"/>
</dbReference>
<dbReference type="GO" id="GO:0005827">
    <property type="term" value="C:polar microtubule"/>
    <property type="evidence" value="ECO:0007669"/>
    <property type="project" value="TreeGrafter"/>
</dbReference>
<organism evidence="5 6">
    <name type="scientific">Muraenolepis orangiensis</name>
    <name type="common">Patagonian moray cod</name>
    <dbReference type="NCBI Taxonomy" id="630683"/>
    <lineage>
        <taxon>Eukaryota</taxon>
        <taxon>Metazoa</taxon>
        <taxon>Chordata</taxon>
        <taxon>Craniata</taxon>
        <taxon>Vertebrata</taxon>
        <taxon>Euteleostomi</taxon>
        <taxon>Actinopterygii</taxon>
        <taxon>Neopterygii</taxon>
        <taxon>Teleostei</taxon>
        <taxon>Neoteleostei</taxon>
        <taxon>Acanthomorphata</taxon>
        <taxon>Zeiogadaria</taxon>
        <taxon>Gadariae</taxon>
        <taxon>Gadiformes</taxon>
        <taxon>Muraenolepidoidei</taxon>
        <taxon>Muraenolepididae</taxon>
        <taxon>Muraenolepis</taxon>
    </lineage>
</organism>
<evidence type="ECO:0000256" key="2">
    <source>
        <dbReference type="ARBA" id="ARBA00022737"/>
    </source>
</evidence>
<dbReference type="OrthoDB" id="45365at2759"/>
<dbReference type="InterPro" id="IPR015915">
    <property type="entry name" value="Kelch-typ_b-propeller"/>
</dbReference>
<accession>A0A9Q0EHS7</accession>
<keyword evidence="1" id="KW-0880">Kelch repeat</keyword>